<reference evidence="3" key="1">
    <citation type="submission" date="2017-07" db="EMBL/GenBank/DDBJ databases">
        <authorList>
            <person name="Varghese N."/>
            <person name="Submissions S."/>
        </authorList>
    </citation>
    <scope>NUCLEOTIDE SEQUENCE [LARGE SCALE GENOMIC DNA]</scope>
    <source>
        <strain evidence="3">NLAE-zl-C134</strain>
    </source>
</reference>
<dbReference type="GO" id="GO:0004853">
    <property type="term" value="F:uroporphyrinogen decarboxylase activity"/>
    <property type="evidence" value="ECO:0007669"/>
    <property type="project" value="InterPro"/>
</dbReference>
<dbReference type="InterPro" id="IPR052024">
    <property type="entry name" value="Methanogen_methyltrans"/>
</dbReference>
<dbReference type="EMBL" id="UHJJ01000001">
    <property type="protein sequence ID" value="SUQ12224.1"/>
    <property type="molecule type" value="Genomic_DNA"/>
</dbReference>
<organism evidence="2 3">
    <name type="scientific">Faecalicatena contorta</name>
    <dbReference type="NCBI Taxonomy" id="39482"/>
    <lineage>
        <taxon>Bacteria</taxon>
        <taxon>Bacillati</taxon>
        <taxon>Bacillota</taxon>
        <taxon>Clostridia</taxon>
        <taxon>Lachnospirales</taxon>
        <taxon>Lachnospiraceae</taxon>
        <taxon>Faecalicatena</taxon>
    </lineage>
</organism>
<feature type="domain" description="Uroporphyrinogen decarboxylase (URO-D)" evidence="1">
    <location>
        <begin position="23"/>
        <end position="360"/>
    </location>
</feature>
<keyword evidence="3" id="KW-1185">Reference proteome</keyword>
<dbReference type="PANTHER" id="PTHR47099:SF1">
    <property type="entry name" value="METHYLCOBAMIDE:COM METHYLTRANSFERASE MTBA"/>
    <property type="match status" value="1"/>
</dbReference>
<protein>
    <submittedName>
        <fullName evidence="2">Uroporphyrinogen decarboxylase</fullName>
    </submittedName>
</protein>
<name>A0A316A1Y3_9FIRM</name>
<dbReference type="CDD" id="cd03465">
    <property type="entry name" value="URO-D_like"/>
    <property type="match status" value="1"/>
</dbReference>
<proteinExistence type="predicted"/>
<evidence type="ECO:0000313" key="2">
    <source>
        <dbReference type="EMBL" id="SUQ12224.1"/>
    </source>
</evidence>
<dbReference type="InterPro" id="IPR038071">
    <property type="entry name" value="UROD/MetE-like_sf"/>
</dbReference>
<dbReference type="SUPFAM" id="SSF51726">
    <property type="entry name" value="UROD/MetE-like"/>
    <property type="match status" value="1"/>
</dbReference>
<sequence>MNNSIYENNLSYYKNIRSYDLMTPKERAHALSIGAPVDRMPVYMMADLVIPQLIGTTLRESELSAKRKAEVQIAGYRMFGFDSVGMMHGLYSLPIAIGGAYSDPENLTRTLIEYPVKDISDLSVLDLDCVGLCKDEAASKAFDAIRYVQEAIGDEVECTMNFTSPFTVASGIVGIEKFLTALAKNTERAEQVLQFVLEAQFKLAKEFLKEGITVGTSDPVASCTIINPKLYRKFAQPYEIEFAKRCMEYMGKPLSIHICGNTTKILNDVADCGFSTFSLDNMVDLAVAKREIGNRMHLAGNVDPVAVMLQGTPRDVEKSVHSCYFKAWDSPKGFSIHTGCDMPYGTPLENMEVYLREAKKCAKEHAEALLKEKDYYIWDDAAEVENEKI</sequence>
<dbReference type="InterPro" id="IPR000257">
    <property type="entry name" value="Uroporphyrinogen_deCOase"/>
</dbReference>
<gene>
    <name evidence="2" type="ORF">SAMN05216529_101113</name>
</gene>
<accession>A0A316A1Y3</accession>
<dbReference type="Pfam" id="PF01208">
    <property type="entry name" value="URO-D"/>
    <property type="match status" value="1"/>
</dbReference>
<dbReference type="AlphaFoldDB" id="A0A316A1Y3"/>
<dbReference type="Gene3D" id="3.20.20.210">
    <property type="match status" value="1"/>
</dbReference>
<dbReference type="PANTHER" id="PTHR47099">
    <property type="entry name" value="METHYLCOBAMIDE:COM METHYLTRANSFERASE MTBA"/>
    <property type="match status" value="1"/>
</dbReference>
<dbReference type="GO" id="GO:0006779">
    <property type="term" value="P:porphyrin-containing compound biosynthetic process"/>
    <property type="evidence" value="ECO:0007669"/>
    <property type="project" value="InterPro"/>
</dbReference>
<evidence type="ECO:0000313" key="3">
    <source>
        <dbReference type="Proteomes" id="UP000254051"/>
    </source>
</evidence>
<dbReference type="Proteomes" id="UP000254051">
    <property type="component" value="Unassembled WGS sequence"/>
</dbReference>
<evidence type="ECO:0000259" key="1">
    <source>
        <dbReference type="Pfam" id="PF01208"/>
    </source>
</evidence>